<evidence type="ECO:0000313" key="1">
    <source>
        <dbReference type="EMBL" id="RAL09128.1"/>
    </source>
</evidence>
<dbReference type="OrthoDB" id="4446514at2759"/>
<name>A0A395HQJ3_ASPHC</name>
<dbReference type="Proteomes" id="UP000248961">
    <property type="component" value="Unassembled WGS sequence"/>
</dbReference>
<gene>
    <name evidence="1" type="ORF">BO97DRAFT_417032</name>
</gene>
<keyword evidence="2" id="KW-1185">Reference proteome</keyword>
<dbReference type="Pfam" id="PF13207">
    <property type="entry name" value="AAA_17"/>
    <property type="match status" value="1"/>
</dbReference>
<dbReference type="SUPFAM" id="SSF52540">
    <property type="entry name" value="P-loop containing nucleoside triphosphate hydrolases"/>
    <property type="match status" value="1"/>
</dbReference>
<dbReference type="AlphaFoldDB" id="A0A395HQJ3"/>
<protein>
    <recommendedName>
        <fullName evidence="3">P-loop containing nucleoside triphosphate hydrolase protein</fullName>
    </recommendedName>
</protein>
<dbReference type="STRING" id="1450537.A0A395HQJ3"/>
<dbReference type="Gene3D" id="3.40.50.300">
    <property type="entry name" value="P-loop containing nucleotide triphosphate hydrolases"/>
    <property type="match status" value="1"/>
</dbReference>
<dbReference type="EMBL" id="KZ824306">
    <property type="protein sequence ID" value="RAL09128.1"/>
    <property type="molecule type" value="Genomic_DNA"/>
</dbReference>
<reference evidence="1 2" key="1">
    <citation type="submission" date="2018-02" db="EMBL/GenBank/DDBJ databases">
        <title>The genomes of Aspergillus section Nigri reveals drivers in fungal speciation.</title>
        <authorList>
            <consortium name="DOE Joint Genome Institute"/>
            <person name="Vesth T.C."/>
            <person name="Nybo J."/>
            <person name="Theobald S."/>
            <person name="Brandl J."/>
            <person name="Frisvad J.C."/>
            <person name="Nielsen K.F."/>
            <person name="Lyhne E.K."/>
            <person name="Kogle M.E."/>
            <person name="Kuo A."/>
            <person name="Riley R."/>
            <person name="Clum A."/>
            <person name="Nolan M."/>
            <person name="Lipzen A."/>
            <person name="Salamov A."/>
            <person name="Henrissat B."/>
            <person name="Wiebenga A."/>
            <person name="De vries R.P."/>
            <person name="Grigoriev I.V."/>
            <person name="Mortensen U.H."/>
            <person name="Andersen M.R."/>
            <person name="Baker S.E."/>
        </authorList>
    </citation>
    <scope>NUCLEOTIDE SEQUENCE [LARGE SCALE GENOMIC DNA]</scope>
    <source>
        <strain evidence="1 2">CBS 101889</strain>
    </source>
</reference>
<dbReference type="VEuPathDB" id="FungiDB:BO97DRAFT_417032"/>
<sequence>MSEQHDEVVELLKQVLNQSLVWACYEHIDITSAGTLFQPSGPDEMVLKSLAREPFWPDEISPSAGILAVAPYRNPCPEEAKIDLSKAVVFVATGAPGVGKTRMATMLVEQTGLTCIEPDSIIEKEERRLGFCISRHVPDSVGEHKIVPNSILFLLIKQEIKEQLAAGKDEFIIDGLAMSPVVYNFLTQHFNYQYTICLYADEEKSSGMALLFVLLWKPFFWNS</sequence>
<accession>A0A395HQJ3</accession>
<organism evidence="1 2">
    <name type="scientific">Aspergillus homomorphus (strain CBS 101889)</name>
    <dbReference type="NCBI Taxonomy" id="1450537"/>
    <lineage>
        <taxon>Eukaryota</taxon>
        <taxon>Fungi</taxon>
        <taxon>Dikarya</taxon>
        <taxon>Ascomycota</taxon>
        <taxon>Pezizomycotina</taxon>
        <taxon>Eurotiomycetes</taxon>
        <taxon>Eurotiomycetidae</taxon>
        <taxon>Eurotiales</taxon>
        <taxon>Aspergillaceae</taxon>
        <taxon>Aspergillus</taxon>
        <taxon>Aspergillus subgen. Circumdati</taxon>
    </lineage>
</organism>
<dbReference type="InterPro" id="IPR027417">
    <property type="entry name" value="P-loop_NTPase"/>
</dbReference>
<evidence type="ECO:0000313" key="2">
    <source>
        <dbReference type="Proteomes" id="UP000248961"/>
    </source>
</evidence>
<dbReference type="RefSeq" id="XP_025548282.1">
    <property type="nucleotide sequence ID" value="XM_025696453.1"/>
</dbReference>
<dbReference type="GeneID" id="37200742"/>
<proteinExistence type="predicted"/>
<evidence type="ECO:0008006" key="3">
    <source>
        <dbReference type="Google" id="ProtNLM"/>
    </source>
</evidence>